<proteinExistence type="inferred from homology"/>
<dbReference type="PANTHER" id="PTHR43172:SF2">
    <property type="entry name" value="ADENYLOSUCCINATE LYASE C-TERMINAL DOMAIN-CONTAINING PROTEIN"/>
    <property type="match status" value="1"/>
</dbReference>
<dbReference type="EC" id="4.3.2.2" evidence="3"/>
<dbReference type="OrthoDB" id="9768878at2"/>
<feature type="domain" description="Fumarate lyase N-terminal" evidence="2">
    <location>
        <begin position="18"/>
        <end position="298"/>
    </location>
</feature>
<dbReference type="SUPFAM" id="SSF48557">
    <property type="entry name" value="L-aspartase-like"/>
    <property type="match status" value="1"/>
</dbReference>
<dbReference type="STRING" id="92947.BVG79_01942"/>
<dbReference type="Proteomes" id="UP000242447">
    <property type="component" value="Chromosome"/>
</dbReference>
<dbReference type="GO" id="GO:0016829">
    <property type="term" value="F:lyase activity"/>
    <property type="evidence" value="ECO:0007669"/>
    <property type="project" value="UniProtKB-KW"/>
</dbReference>
<dbReference type="InterPro" id="IPR008948">
    <property type="entry name" value="L-Aspartase-like"/>
</dbReference>
<dbReference type="InterPro" id="IPR020557">
    <property type="entry name" value="Fumarate_lyase_CS"/>
</dbReference>
<protein>
    <submittedName>
        <fullName evidence="3">Adenylosuccinate lyase</fullName>
        <ecNumber evidence="3">4.3.2.2</ecNumber>
    </submittedName>
</protein>
<dbReference type="PRINTS" id="PR00145">
    <property type="entry name" value="ARGSUCLYASE"/>
</dbReference>
<sequence>MPASIADSAMFRGLFGDDQLAALFTDSAEVRAMLLVEGELAAAQGALGIIPPEAAEFIARSAREVQIDPAGLAAETAVNGVPVPALINAFRKAMQAPEYAQYLHWGTTSQDIVDTALALRLRRVLGVLDTRLGALVESLGAMAGAHADLPLAARTYGQFATPTSFGAVVAQWGRPLQRHRARVQQAGGDVACVSLGGAAGTLSALEGQGPAVRATLAERLRLRDPGHSWHPERDSLAALMAAMAALTASLGKMAEDVMLMVQSGIGEVRLAGAGGSSTMPQKQNPVGPSVIVALSHQVTALNAAFQGAAVHRQQRDGAAWFTEWLTLPQIVLCTGRALTLARDVVAGLTPDQAAMARNMDAGGGLIHAEAYSFALARHMPRPAAQARVKDLCAEAMARGQSLGALVAAAFPELALGDVEHAGLGEAPAEARAFAAAVAAGA</sequence>
<dbReference type="PRINTS" id="PR00149">
    <property type="entry name" value="FUMRATELYASE"/>
</dbReference>
<dbReference type="EMBL" id="CP019937">
    <property type="protein sequence ID" value="ARO15284.1"/>
    <property type="molecule type" value="Genomic_DNA"/>
</dbReference>
<evidence type="ECO:0000259" key="2">
    <source>
        <dbReference type="Pfam" id="PF00206"/>
    </source>
</evidence>
<name>A0A1W6P1G9_9RHOB</name>
<dbReference type="PROSITE" id="PS00163">
    <property type="entry name" value="FUMARATE_LYASES"/>
    <property type="match status" value="1"/>
</dbReference>
<accession>A0A1W6P1G9</accession>
<dbReference type="Pfam" id="PF00206">
    <property type="entry name" value="Lyase_1"/>
    <property type="match status" value="1"/>
</dbReference>
<keyword evidence="3" id="KW-0456">Lyase</keyword>
<dbReference type="AlphaFoldDB" id="A0A1W6P1G9"/>
<dbReference type="Gene3D" id="1.20.200.10">
    <property type="entry name" value="Fumarase/aspartase (Central domain)"/>
    <property type="match status" value="1"/>
</dbReference>
<dbReference type="PANTHER" id="PTHR43172">
    <property type="entry name" value="ADENYLOSUCCINATE LYASE"/>
    <property type="match status" value="1"/>
</dbReference>
<organism evidence="3 4">
    <name type="scientific">Ketogulonicigenium robustum</name>
    <dbReference type="NCBI Taxonomy" id="92947"/>
    <lineage>
        <taxon>Bacteria</taxon>
        <taxon>Pseudomonadati</taxon>
        <taxon>Pseudomonadota</taxon>
        <taxon>Alphaproteobacteria</taxon>
        <taxon>Rhodobacterales</taxon>
        <taxon>Roseobacteraceae</taxon>
        <taxon>Ketogulonicigenium</taxon>
    </lineage>
</organism>
<evidence type="ECO:0000256" key="1">
    <source>
        <dbReference type="ARBA" id="ARBA00034772"/>
    </source>
</evidence>
<dbReference type="InterPro" id="IPR022761">
    <property type="entry name" value="Fumarate_lyase_N"/>
</dbReference>
<dbReference type="RefSeq" id="WP_085786701.1">
    <property type="nucleotide sequence ID" value="NZ_CP019937.1"/>
</dbReference>
<gene>
    <name evidence="3" type="primary">purB</name>
    <name evidence="3" type="ORF">BVG79_01942</name>
</gene>
<dbReference type="Gene3D" id="1.10.40.30">
    <property type="entry name" value="Fumarase/aspartase (C-terminal domain)"/>
    <property type="match status" value="1"/>
</dbReference>
<evidence type="ECO:0000313" key="4">
    <source>
        <dbReference type="Proteomes" id="UP000242447"/>
    </source>
</evidence>
<reference evidence="3 4" key="1">
    <citation type="submission" date="2017-02" db="EMBL/GenBank/DDBJ databases">
        <title>Ketogulonicigenium robustum SPU B003 Genome sequencing and assembly.</title>
        <authorList>
            <person name="Li Y."/>
            <person name="Liu L."/>
            <person name="Wang C."/>
            <person name="Zhang M."/>
            <person name="Zhang T."/>
            <person name="Zhang Y."/>
        </authorList>
    </citation>
    <scope>NUCLEOTIDE SEQUENCE [LARGE SCALE GENOMIC DNA]</scope>
    <source>
        <strain evidence="3 4">SPU_B003</strain>
    </source>
</reference>
<keyword evidence="4" id="KW-1185">Reference proteome</keyword>
<dbReference type="InterPro" id="IPR000362">
    <property type="entry name" value="Fumarate_lyase_fam"/>
</dbReference>
<comment type="similarity">
    <text evidence="1">Belongs to the class-II fumarase/aspartase family.</text>
</comment>
<dbReference type="KEGG" id="kro:BVG79_01942"/>
<evidence type="ECO:0000313" key="3">
    <source>
        <dbReference type="EMBL" id="ARO15284.1"/>
    </source>
</evidence>